<keyword evidence="1" id="KW-0812">Transmembrane</keyword>
<proteinExistence type="predicted"/>
<evidence type="ECO:0000256" key="1">
    <source>
        <dbReference type="SAM" id="Phobius"/>
    </source>
</evidence>
<feature type="transmembrane region" description="Helical" evidence="1">
    <location>
        <begin position="74"/>
        <end position="99"/>
    </location>
</feature>
<protein>
    <submittedName>
        <fullName evidence="2">Uncharacterized protein</fullName>
    </submittedName>
</protein>
<keyword evidence="1" id="KW-1133">Transmembrane helix</keyword>
<evidence type="ECO:0000313" key="3">
    <source>
        <dbReference type="Proteomes" id="UP000717364"/>
    </source>
</evidence>
<evidence type="ECO:0000313" key="2">
    <source>
        <dbReference type="EMBL" id="MBT9314542.1"/>
    </source>
</evidence>
<keyword evidence="1" id="KW-0472">Membrane</keyword>
<dbReference type="EMBL" id="JADOES010000004">
    <property type="protein sequence ID" value="MBT9314542.1"/>
    <property type="molecule type" value="Genomic_DNA"/>
</dbReference>
<sequence>MVIRFRRDTILARLLQQLHDLNSQQPMRPYRRRPYSAIAQLAFSMFRWLFLFFMGIAILVLFAAFTISNNFAEAIFMGVMPVIRLFGGTTFFVFALACLKESI</sequence>
<feature type="transmembrane region" description="Helical" evidence="1">
    <location>
        <begin position="48"/>
        <end position="68"/>
    </location>
</feature>
<name>A0A947DCK6_9CYAN</name>
<organism evidence="2 3">
    <name type="scientific">Leptothoe spongobia TAU-MAC 1115</name>
    <dbReference type="NCBI Taxonomy" id="1967444"/>
    <lineage>
        <taxon>Bacteria</taxon>
        <taxon>Bacillati</taxon>
        <taxon>Cyanobacteriota</taxon>
        <taxon>Cyanophyceae</taxon>
        <taxon>Nodosilineales</taxon>
        <taxon>Cymatolegaceae</taxon>
        <taxon>Leptothoe</taxon>
        <taxon>Leptothoe spongobia</taxon>
    </lineage>
</organism>
<gene>
    <name evidence="2" type="ORF">IXB50_03785</name>
</gene>
<dbReference type="AlphaFoldDB" id="A0A947DCK6"/>
<comment type="caution">
    <text evidence="2">The sequence shown here is derived from an EMBL/GenBank/DDBJ whole genome shotgun (WGS) entry which is preliminary data.</text>
</comment>
<reference evidence="2" key="1">
    <citation type="submission" date="2020-11" db="EMBL/GenBank/DDBJ databases">
        <authorList>
            <person name="Konstantinou D."/>
            <person name="Gkelis S."/>
            <person name="Popin R."/>
            <person name="Fewer D."/>
            <person name="Sivonen K."/>
        </authorList>
    </citation>
    <scope>NUCLEOTIDE SEQUENCE</scope>
    <source>
        <strain evidence="2">TAU-MAC 1115</strain>
    </source>
</reference>
<accession>A0A947DCK6</accession>
<dbReference type="Proteomes" id="UP000717364">
    <property type="component" value="Unassembled WGS sequence"/>
</dbReference>
<dbReference type="RefSeq" id="WP_215607606.1">
    <property type="nucleotide sequence ID" value="NZ_JADOES010000004.1"/>
</dbReference>
<keyword evidence="3" id="KW-1185">Reference proteome</keyword>
<reference evidence="2" key="2">
    <citation type="journal article" date="2021" name="Mar. Drugs">
        <title>Genome Reduction and Secondary Metabolism of the Marine Sponge-Associated Cyanobacterium Leptothoe.</title>
        <authorList>
            <person name="Konstantinou D."/>
            <person name="Popin R.V."/>
            <person name="Fewer D.P."/>
            <person name="Sivonen K."/>
            <person name="Gkelis S."/>
        </authorList>
    </citation>
    <scope>NUCLEOTIDE SEQUENCE</scope>
    <source>
        <strain evidence="2">TAU-MAC 1115</strain>
    </source>
</reference>